<evidence type="ECO:0000256" key="1">
    <source>
        <dbReference type="ARBA" id="ARBA00022723"/>
    </source>
</evidence>
<dbReference type="PANTHER" id="PTHR46455">
    <property type="entry name" value="SET AND MYND DOMAIN CONTAINING, ARTHROPOD-SPECIFIC, MEMBER 4, ISOFORM A"/>
    <property type="match status" value="1"/>
</dbReference>
<dbReference type="InterPro" id="IPR046341">
    <property type="entry name" value="SET_dom_sf"/>
</dbReference>
<evidence type="ECO:0000259" key="5">
    <source>
        <dbReference type="PROSITE" id="PS50280"/>
    </source>
</evidence>
<evidence type="ECO:0000313" key="8">
    <source>
        <dbReference type="Proteomes" id="UP001497623"/>
    </source>
</evidence>
<dbReference type="PROSITE" id="PS50280">
    <property type="entry name" value="SET"/>
    <property type="match status" value="1"/>
</dbReference>
<dbReference type="InterPro" id="IPR001214">
    <property type="entry name" value="SET_dom"/>
</dbReference>
<name>A0AAV2PKY7_MEGNR</name>
<keyword evidence="2 4" id="KW-0863">Zinc-finger</keyword>
<dbReference type="Gene3D" id="6.10.140.2220">
    <property type="match status" value="2"/>
</dbReference>
<evidence type="ECO:0000256" key="3">
    <source>
        <dbReference type="ARBA" id="ARBA00022833"/>
    </source>
</evidence>
<dbReference type="Pfam" id="PF00856">
    <property type="entry name" value="SET"/>
    <property type="match status" value="1"/>
</dbReference>
<dbReference type="EMBL" id="CAXKWB010000491">
    <property type="protein sequence ID" value="CAL4061002.1"/>
    <property type="molecule type" value="Genomic_DNA"/>
</dbReference>
<dbReference type="Proteomes" id="UP001497623">
    <property type="component" value="Unassembled WGS sequence"/>
</dbReference>
<dbReference type="Pfam" id="PF01753">
    <property type="entry name" value="zf-MYND"/>
    <property type="match status" value="1"/>
</dbReference>
<dbReference type="Gene3D" id="1.10.220.160">
    <property type="match status" value="1"/>
</dbReference>
<evidence type="ECO:0000313" key="7">
    <source>
        <dbReference type="EMBL" id="CAL4061002.1"/>
    </source>
</evidence>
<keyword evidence="1" id="KW-0479">Metal-binding</keyword>
<dbReference type="SUPFAM" id="SSF144232">
    <property type="entry name" value="HIT/MYND zinc finger-like"/>
    <property type="match status" value="1"/>
</dbReference>
<dbReference type="GO" id="GO:0008757">
    <property type="term" value="F:S-adenosylmethionine-dependent methyltransferase activity"/>
    <property type="evidence" value="ECO:0007669"/>
    <property type="project" value="UniProtKB-ARBA"/>
</dbReference>
<dbReference type="InterPro" id="IPR002893">
    <property type="entry name" value="Znf_MYND"/>
</dbReference>
<organism evidence="7 8">
    <name type="scientific">Meganyctiphanes norvegica</name>
    <name type="common">Northern krill</name>
    <name type="synonym">Thysanopoda norvegica</name>
    <dbReference type="NCBI Taxonomy" id="48144"/>
    <lineage>
        <taxon>Eukaryota</taxon>
        <taxon>Metazoa</taxon>
        <taxon>Ecdysozoa</taxon>
        <taxon>Arthropoda</taxon>
        <taxon>Crustacea</taxon>
        <taxon>Multicrustacea</taxon>
        <taxon>Malacostraca</taxon>
        <taxon>Eumalacostraca</taxon>
        <taxon>Eucarida</taxon>
        <taxon>Euphausiacea</taxon>
        <taxon>Euphausiidae</taxon>
        <taxon>Meganyctiphanes</taxon>
    </lineage>
</organism>
<keyword evidence="8" id="KW-1185">Reference proteome</keyword>
<keyword evidence="3" id="KW-0862">Zinc</keyword>
<evidence type="ECO:0000259" key="6">
    <source>
        <dbReference type="PROSITE" id="PS50865"/>
    </source>
</evidence>
<feature type="domain" description="MYND-type" evidence="6">
    <location>
        <begin position="6"/>
        <end position="42"/>
    </location>
</feature>
<dbReference type="GO" id="GO:0008170">
    <property type="term" value="F:N-methyltransferase activity"/>
    <property type="evidence" value="ECO:0007669"/>
    <property type="project" value="UniProtKB-ARBA"/>
</dbReference>
<dbReference type="AlphaFoldDB" id="A0AAV2PKY7"/>
<evidence type="ECO:0000256" key="2">
    <source>
        <dbReference type="ARBA" id="ARBA00022771"/>
    </source>
</evidence>
<dbReference type="PANTHER" id="PTHR46455:SF5">
    <property type="entry name" value="SET AND MYND DOMAIN CONTAINING, ARTHROPOD-SPECIFIC, MEMBER 4, ISOFORM A"/>
    <property type="match status" value="1"/>
</dbReference>
<dbReference type="CDD" id="cd20071">
    <property type="entry name" value="SET_SMYD"/>
    <property type="match status" value="1"/>
</dbReference>
<dbReference type="PROSITE" id="PS51257">
    <property type="entry name" value="PROKAR_LIPOPROTEIN"/>
    <property type="match status" value="1"/>
</dbReference>
<gene>
    <name evidence="7" type="ORF">MNOR_LOCUS1752</name>
</gene>
<protein>
    <submittedName>
        <fullName evidence="7">Uncharacterized protein</fullName>
    </submittedName>
</protein>
<evidence type="ECO:0000256" key="4">
    <source>
        <dbReference type="PROSITE-ProRule" id="PRU00134"/>
    </source>
</evidence>
<reference evidence="7 8" key="1">
    <citation type="submission" date="2024-05" db="EMBL/GenBank/DDBJ databases">
        <authorList>
            <person name="Wallberg A."/>
        </authorList>
    </citation>
    <scope>NUCLEOTIDE SEQUENCE [LARGE SCALE GENOMIC DNA]</scope>
</reference>
<sequence length="552" mass="62860">MSASKCLSCGASATIICSCCGNAHYCSNDHQIADWSKHQNNCQYYKAASTEQLGQHLVASRNISAGTVILVDRPIVIGPSSWARLVCIGCHDSIEESTAHFCSKCLWPLCSEKCENSEIHMPDCEILSKDSTEGKQGHPQNLHGLSPLYDLIIVIRCLLLRSQNPQNWKLLLSMISHSEKREEDGNDHHHKAIVAFMKRYLVNEEFESEEISHARGVIYSNAMGFTNENGIRLRALYPTHRLLNHSCLPNLHLIVNSDGTMQVRAAVDIKENEILTDSYTGTVEPYWERHKIVNEMFHFSCDCRLCRDPTELGTYFSSPRCFECPENYMCPEVCDGELIFVCSNCNTKKSVTDIKNDMYEWEARLGMVDMFGQASPRKVEVELSRCEREFHPTHYIWYKVASAAVKSLKENDSIHSVDLRYKLWKKEIECLNILDQGLTRRRGATLLELGHVELLCVKNCMLDENTFPPFLIHKLQDAVVHLQECIKCLKLEPVGSNMAKIQIRANGELTEALKLLSNFSSQEKDLQLPIDENNCKDMPNFPQYFTSLIEQL</sequence>
<dbReference type="InterPro" id="IPR053010">
    <property type="entry name" value="SET_SmydA-8"/>
</dbReference>
<dbReference type="PROSITE" id="PS50865">
    <property type="entry name" value="ZF_MYND_2"/>
    <property type="match status" value="1"/>
</dbReference>
<proteinExistence type="predicted"/>
<dbReference type="Gene3D" id="2.170.270.10">
    <property type="entry name" value="SET domain"/>
    <property type="match status" value="1"/>
</dbReference>
<dbReference type="SUPFAM" id="SSF82199">
    <property type="entry name" value="SET domain"/>
    <property type="match status" value="1"/>
</dbReference>
<dbReference type="GO" id="GO:0008270">
    <property type="term" value="F:zinc ion binding"/>
    <property type="evidence" value="ECO:0007669"/>
    <property type="project" value="UniProtKB-KW"/>
</dbReference>
<feature type="domain" description="SET" evidence="5">
    <location>
        <begin position="40"/>
        <end position="280"/>
    </location>
</feature>
<dbReference type="PROSITE" id="PS01360">
    <property type="entry name" value="ZF_MYND_1"/>
    <property type="match status" value="1"/>
</dbReference>
<comment type="caution">
    <text evidence="7">The sequence shown here is derived from an EMBL/GenBank/DDBJ whole genome shotgun (WGS) entry which is preliminary data.</text>
</comment>
<dbReference type="GO" id="GO:0008276">
    <property type="term" value="F:protein methyltransferase activity"/>
    <property type="evidence" value="ECO:0007669"/>
    <property type="project" value="UniProtKB-ARBA"/>
</dbReference>
<accession>A0AAV2PKY7</accession>